<evidence type="ECO:0000256" key="1">
    <source>
        <dbReference type="ARBA" id="ARBA00022598"/>
    </source>
</evidence>
<gene>
    <name evidence="3" type="ORF">S01H4_56562</name>
</gene>
<dbReference type="InterPro" id="IPR011761">
    <property type="entry name" value="ATP-grasp"/>
</dbReference>
<dbReference type="Pfam" id="PF07478">
    <property type="entry name" value="Dala_Dala_lig_C"/>
    <property type="match status" value="1"/>
</dbReference>
<evidence type="ECO:0000259" key="2">
    <source>
        <dbReference type="PROSITE" id="PS50975"/>
    </source>
</evidence>
<sequence>FISGDDVYVSEVNTIPGLTNASLYPKEAKAAGISFTELLDQLITLALENPVKY</sequence>
<reference evidence="3" key="1">
    <citation type="journal article" date="2014" name="Front. Microbiol.">
        <title>High frequency of phylogenetically diverse reductive dehalogenase-homologous genes in deep subseafloor sedimentary metagenomes.</title>
        <authorList>
            <person name="Kawai M."/>
            <person name="Futagami T."/>
            <person name="Toyoda A."/>
            <person name="Takaki Y."/>
            <person name="Nishi S."/>
            <person name="Hori S."/>
            <person name="Arai W."/>
            <person name="Tsubouchi T."/>
            <person name="Morono Y."/>
            <person name="Uchiyama I."/>
            <person name="Ito T."/>
            <person name="Fujiyama A."/>
            <person name="Inagaki F."/>
            <person name="Takami H."/>
        </authorList>
    </citation>
    <scope>NUCLEOTIDE SEQUENCE</scope>
    <source>
        <strain evidence="3">Expedition CK06-06</strain>
    </source>
</reference>
<dbReference type="EMBL" id="BART01032789">
    <property type="protein sequence ID" value="GAH14754.1"/>
    <property type="molecule type" value="Genomic_DNA"/>
</dbReference>
<feature type="domain" description="ATP-grasp" evidence="2">
    <location>
        <begin position="1"/>
        <end position="44"/>
    </location>
</feature>
<dbReference type="GO" id="GO:0046872">
    <property type="term" value="F:metal ion binding"/>
    <property type="evidence" value="ECO:0007669"/>
    <property type="project" value="InterPro"/>
</dbReference>
<protein>
    <recommendedName>
        <fullName evidence="2">ATP-grasp domain-containing protein</fullName>
    </recommendedName>
</protein>
<dbReference type="SUPFAM" id="SSF56059">
    <property type="entry name" value="Glutathione synthetase ATP-binding domain-like"/>
    <property type="match status" value="1"/>
</dbReference>
<dbReference type="GO" id="GO:0005524">
    <property type="term" value="F:ATP binding"/>
    <property type="evidence" value="ECO:0007669"/>
    <property type="project" value="InterPro"/>
</dbReference>
<dbReference type="AlphaFoldDB" id="X1EC89"/>
<dbReference type="GO" id="GO:0008716">
    <property type="term" value="F:D-alanine-D-alanine ligase activity"/>
    <property type="evidence" value="ECO:0007669"/>
    <property type="project" value="InterPro"/>
</dbReference>
<name>X1EC89_9ZZZZ</name>
<proteinExistence type="predicted"/>
<comment type="caution">
    <text evidence="3">The sequence shown here is derived from an EMBL/GenBank/DDBJ whole genome shotgun (WGS) entry which is preliminary data.</text>
</comment>
<dbReference type="Gene3D" id="3.30.470.20">
    <property type="entry name" value="ATP-grasp fold, B domain"/>
    <property type="match status" value="1"/>
</dbReference>
<accession>X1EC89</accession>
<keyword evidence="1" id="KW-0436">Ligase</keyword>
<evidence type="ECO:0000313" key="3">
    <source>
        <dbReference type="EMBL" id="GAH14754.1"/>
    </source>
</evidence>
<dbReference type="InterPro" id="IPR011095">
    <property type="entry name" value="Dala_Dala_lig_C"/>
</dbReference>
<feature type="non-terminal residue" evidence="3">
    <location>
        <position position="1"/>
    </location>
</feature>
<organism evidence="3">
    <name type="scientific">marine sediment metagenome</name>
    <dbReference type="NCBI Taxonomy" id="412755"/>
    <lineage>
        <taxon>unclassified sequences</taxon>
        <taxon>metagenomes</taxon>
        <taxon>ecological metagenomes</taxon>
    </lineage>
</organism>
<dbReference type="PROSITE" id="PS50975">
    <property type="entry name" value="ATP_GRASP"/>
    <property type="match status" value="1"/>
</dbReference>